<dbReference type="Proteomes" id="UP000070371">
    <property type="component" value="Chromosome"/>
</dbReference>
<proteinExistence type="predicted"/>
<evidence type="ECO:0000259" key="2">
    <source>
        <dbReference type="Pfam" id="PF01757"/>
    </source>
</evidence>
<sequence length="286" mass="30841">MSTASYDYARFIAAVGIVVFHAGSFGATIGYAALPFFLMLIIYNGWKSAASADFLRYINGRAERLLKPWLAWSAVYGVLKLVEVAVADTTLSDEFAPYMLLTGPAIHLWFLPFAFAICLLLWPLTRMGAMPVGVVAFCVALVLQGYIQEQNLPIPLAQWAHVAPAVCLGFSLAAISRRVAIVCAFTGLSFVFGWTAGLLQTTLAALSIIACGWIIVPRTPISKKLAAASMGIYLVHPLVFSVFQRTVPLEKNSLASAILVATVSLCIALTLIHMKMLLSPKATSPN</sequence>
<keyword evidence="1" id="KW-0812">Transmembrane</keyword>
<evidence type="ECO:0000313" key="3">
    <source>
        <dbReference type="EMBL" id="AML53375.1"/>
    </source>
</evidence>
<feature type="transmembrane region" description="Helical" evidence="1">
    <location>
        <begin position="12"/>
        <end position="43"/>
    </location>
</feature>
<organism evidence="3 4">
    <name type="scientific">Falsihalocynthiibacter arcticus</name>
    <dbReference type="NCBI Taxonomy" id="1579316"/>
    <lineage>
        <taxon>Bacteria</taxon>
        <taxon>Pseudomonadati</taxon>
        <taxon>Pseudomonadota</taxon>
        <taxon>Alphaproteobacteria</taxon>
        <taxon>Rhodobacterales</taxon>
        <taxon>Roseobacteraceae</taxon>
        <taxon>Falsihalocynthiibacter</taxon>
    </lineage>
</organism>
<dbReference type="STRING" id="1579316.RC74_20840"/>
<feature type="transmembrane region" description="Helical" evidence="1">
    <location>
        <begin position="225"/>
        <end position="243"/>
    </location>
</feature>
<feature type="transmembrane region" description="Helical" evidence="1">
    <location>
        <begin position="159"/>
        <end position="192"/>
    </location>
</feature>
<dbReference type="AlphaFoldDB" id="A0A126V5Y9"/>
<dbReference type="OrthoDB" id="7855154at2"/>
<keyword evidence="1" id="KW-0472">Membrane</keyword>
<feature type="domain" description="Acyltransferase 3" evidence="2">
    <location>
        <begin position="5"/>
        <end position="270"/>
    </location>
</feature>
<name>A0A126V5Y9_9RHOB</name>
<reference evidence="3 4" key="1">
    <citation type="submission" date="2016-02" db="EMBL/GenBank/DDBJ databases">
        <title>Complete genome sequence of Halocynthiibacter arcticus PAMC 20958t from arctic marine sediment.</title>
        <authorList>
            <person name="Lee Y.M."/>
            <person name="Baek K."/>
            <person name="Lee H.K."/>
            <person name="Shin S.C."/>
        </authorList>
    </citation>
    <scope>NUCLEOTIDE SEQUENCE [LARGE SCALE GENOMIC DNA]</scope>
    <source>
        <strain evidence="3">PAMC 20958</strain>
    </source>
</reference>
<feature type="transmembrane region" description="Helical" evidence="1">
    <location>
        <begin position="98"/>
        <end position="122"/>
    </location>
</feature>
<protein>
    <recommendedName>
        <fullName evidence="2">Acyltransferase 3 domain-containing protein</fullName>
    </recommendedName>
</protein>
<dbReference type="EMBL" id="CP014327">
    <property type="protein sequence ID" value="AML53375.1"/>
    <property type="molecule type" value="Genomic_DNA"/>
</dbReference>
<feature type="transmembrane region" description="Helical" evidence="1">
    <location>
        <begin position="255"/>
        <end position="272"/>
    </location>
</feature>
<feature type="transmembrane region" description="Helical" evidence="1">
    <location>
        <begin position="128"/>
        <end position="147"/>
    </location>
</feature>
<gene>
    <name evidence="3" type="ORF">RC74_20840</name>
</gene>
<dbReference type="Pfam" id="PF01757">
    <property type="entry name" value="Acyl_transf_3"/>
    <property type="match status" value="1"/>
</dbReference>
<keyword evidence="1" id="KW-1133">Transmembrane helix</keyword>
<dbReference type="KEGG" id="hat:RC74_20840"/>
<evidence type="ECO:0000256" key="1">
    <source>
        <dbReference type="SAM" id="Phobius"/>
    </source>
</evidence>
<evidence type="ECO:0000313" key="4">
    <source>
        <dbReference type="Proteomes" id="UP000070371"/>
    </source>
</evidence>
<feature type="transmembrane region" description="Helical" evidence="1">
    <location>
        <begin position="198"/>
        <end position="216"/>
    </location>
</feature>
<dbReference type="InterPro" id="IPR002656">
    <property type="entry name" value="Acyl_transf_3_dom"/>
</dbReference>
<accession>A0A126V5Y9</accession>
<dbReference type="GO" id="GO:0016747">
    <property type="term" value="F:acyltransferase activity, transferring groups other than amino-acyl groups"/>
    <property type="evidence" value="ECO:0007669"/>
    <property type="project" value="InterPro"/>
</dbReference>
<dbReference type="RefSeq" id="WP_039002792.1">
    <property type="nucleotide sequence ID" value="NZ_CP014327.1"/>
</dbReference>
<keyword evidence="4" id="KW-1185">Reference proteome</keyword>